<feature type="signal peptide" evidence="1">
    <location>
        <begin position="1"/>
        <end position="17"/>
    </location>
</feature>
<name>A0A8H6HJQ7_9AGAR</name>
<keyword evidence="4" id="KW-1185">Reference proteome</keyword>
<evidence type="ECO:0000313" key="3">
    <source>
        <dbReference type="EMBL" id="KAF6747607.1"/>
    </source>
</evidence>
<feature type="domain" description="CxC2-like cysteine cluster KDZ transposase-associated" evidence="2">
    <location>
        <begin position="67"/>
        <end position="108"/>
    </location>
</feature>
<dbReference type="EMBL" id="JACGCI010000079">
    <property type="protein sequence ID" value="KAF6747607.1"/>
    <property type="molecule type" value="Genomic_DNA"/>
</dbReference>
<protein>
    <recommendedName>
        <fullName evidence="2">CxC2-like cysteine cluster KDZ transposase-associated domain-containing protein</fullName>
    </recommendedName>
</protein>
<reference evidence="3 4" key="1">
    <citation type="submission" date="2020-07" db="EMBL/GenBank/DDBJ databases">
        <title>Comparative genomics of pyrophilous fungi reveals a link between fire events and developmental genes.</title>
        <authorList>
            <consortium name="DOE Joint Genome Institute"/>
            <person name="Steindorff A.S."/>
            <person name="Carver A."/>
            <person name="Calhoun S."/>
            <person name="Stillman K."/>
            <person name="Liu H."/>
            <person name="Lipzen A."/>
            <person name="Pangilinan J."/>
            <person name="Labutti K."/>
            <person name="Bruns T.D."/>
            <person name="Grigoriev I.V."/>
        </authorList>
    </citation>
    <scope>NUCLEOTIDE SEQUENCE [LARGE SCALE GENOMIC DNA]</scope>
    <source>
        <strain evidence="3 4">CBS 144469</strain>
    </source>
</reference>
<evidence type="ECO:0000259" key="2">
    <source>
        <dbReference type="Pfam" id="PF18803"/>
    </source>
</evidence>
<keyword evidence="1" id="KW-0732">Signal</keyword>
<accession>A0A8H6HJQ7</accession>
<comment type="caution">
    <text evidence="3">The sequence shown here is derived from an EMBL/GenBank/DDBJ whole genome shotgun (WGS) entry which is preliminary data.</text>
</comment>
<organism evidence="3 4">
    <name type="scientific">Ephemerocybe angulata</name>
    <dbReference type="NCBI Taxonomy" id="980116"/>
    <lineage>
        <taxon>Eukaryota</taxon>
        <taxon>Fungi</taxon>
        <taxon>Dikarya</taxon>
        <taxon>Basidiomycota</taxon>
        <taxon>Agaricomycotina</taxon>
        <taxon>Agaricomycetes</taxon>
        <taxon>Agaricomycetidae</taxon>
        <taxon>Agaricales</taxon>
        <taxon>Agaricineae</taxon>
        <taxon>Psathyrellaceae</taxon>
        <taxon>Ephemerocybe</taxon>
    </lineage>
</organism>
<dbReference type="Proteomes" id="UP000521943">
    <property type="component" value="Unassembled WGS sequence"/>
</dbReference>
<evidence type="ECO:0000313" key="4">
    <source>
        <dbReference type="Proteomes" id="UP000521943"/>
    </source>
</evidence>
<feature type="chain" id="PRO_5034537089" description="CxC2-like cysteine cluster KDZ transposase-associated domain-containing protein" evidence="1">
    <location>
        <begin position="18"/>
        <end position="264"/>
    </location>
</feature>
<sequence>MWLSFLALFLPLDSLLDRPWYTLQQPTVQCYWLQGLVKAGKRLLHKHRPFDRSEVWTGTHFAQAMFKPLGLRIQLGHIGDVTCPCPMTVYDDSFVVIHSNGVHEISVSISAAVLEPPTMSPNYSVLVSSQPRWTSRRQRLPLLFSTRSPGIIRAKNMRAFFGKLIYQDARWQSNLNPSLRHNELLGVIVRGWSEFQRHCEYPSIVGIPLTASSLRHHLGCPTNTLANESLDYLWRAGCGAGGSGHAQWKALMNSANLMTVILTG</sequence>
<dbReference type="InterPro" id="IPR041457">
    <property type="entry name" value="CxC2_KDZ-assoc"/>
</dbReference>
<dbReference type="Pfam" id="PF18803">
    <property type="entry name" value="CxC2"/>
    <property type="match status" value="1"/>
</dbReference>
<dbReference type="OrthoDB" id="2682806at2759"/>
<dbReference type="AlphaFoldDB" id="A0A8H6HJQ7"/>
<proteinExistence type="predicted"/>
<gene>
    <name evidence="3" type="ORF">DFP72DRAFT_854183</name>
</gene>
<evidence type="ECO:0000256" key="1">
    <source>
        <dbReference type="SAM" id="SignalP"/>
    </source>
</evidence>